<keyword evidence="4" id="KW-1185">Reference proteome</keyword>
<feature type="transmembrane region" description="Helical" evidence="2">
    <location>
        <begin position="67"/>
        <end position="86"/>
    </location>
</feature>
<keyword evidence="2" id="KW-0812">Transmembrane</keyword>
<keyword evidence="2" id="KW-0472">Membrane</keyword>
<feature type="transmembrane region" description="Helical" evidence="2">
    <location>
        <begin position="26"/>
        <end position="55"/>
    </location>
</feature>
<feature type="transmembrane region" description="Helical" evidence="2">
    <location>
        <begin position="125"/>
        <end position="145"/>
    </location>
</feature>
<comment type="caution">
    <text evidence="3">The sequence shown here is derived from an EMBL/GenBank/DDBJ whole genome shotgun (WGS) entry which is preliminary data.</text>
</comment>
<name>A0A2T0YSA2_9MICC</name>
<evidence type="ECO:0000313" key="4">
    <source>
        <dbReference type="Proteomes" id="UP000238217"/>
    </source>
</evidence>
<sequence>MTTPAPEKSVRRRRPARRQDTGPRPVLRLGLAGWIVSWLIPTAVMGGLLLTLGFIPGLNEDGFLAPLIPLIAAAAVVVGIPGTLLVNRLYRHQLRPTVHILGYVLVGLLYGPVVLVVGAGGLVPMLIPLIGFPAGILLGIGRWMAQPLARVTDPAEDDADARALSPEEIPTRTPVGNGAPAMASDQKDPENA</sequence>
<dbReference type="EMBL" id="PVTY01000002">
    <property type="protein sequence ID" value="PRZ18555.1"/>
    <property type="molecule type" value="Genomic_DNA"/>
</dbReference>
<evidence type="ECO:0000313" key="3">
    <source>
        <dbReference type="EMBL" id="PRZ18555.1"/>
    </source>
</evidence>
<reference evidence="3 4" key="1">
    <citation type="submission" date="2018-03" db="EMBL/GenBank/DDBJ databases">
        <title>Comparative analysis of microorganisms from saline springs in Andes Mountain Range, Colombia.</title>
        <authorList>
            <person name="Rubin E."/>
        </authorList>
    </citation>
    <scope>NUCLEOTIDE SEQUENCE [LARGE SCALE GENOMIC DNA]</scope>
    <source>
        <strain evidence="3 4">CG 35</strain>
    </source>
</reference>
<feature type="region of interest" description="Disordered" evidence="1">
    <location>
        <begin position="1"/>
        <end position="21"/>
    </location>
</feature>
<accession>A0A2T0YSA2</accession>
<dbReference type="RefSeq" id="WP_181255860.1">
    <property type="nucleotide sequence ID" value="NZ_PVTY01000002.1"/>
</dbReference>
<dbReference type="AlphaFoldDB" id="A0A2T0YSA2"/>
<gene>
    <name evidence="3" type="ORF">BCL67_102222</name>
</gene>
<keyword evidence="2" id="KW-1133">Transmembrane helix</keyword>
<evidence type="ECO:0000256" key="1">
    <source>
        <dbReference type="SAM" id="MobiDB-lite"/>
    </source>
</evidence>
<protein>
    <submittedName>
        <fullName evidence="3">Uncharacterized protein</fullName>
    </submittedName>
</protein>
<proteinExistence type="predicted"/>
<dbReference type="Proteomes" id="UP000238217">
    <property type="component" value="Unassembled WGS sequence"/>
</dbReference>
<organism evidence="3 4">
    <name type="scientific">Nesterenkonia sandarakina</name>
    <dbReference type="NCBI Taxonomy" id="272918"/>
    <lineage>
        <taxon>Bacteria</taxon>
        <taxon>Bacillati</taxon>
        <taxon>Actinomycetota</taxon>
        <taxon>Actinomycetes</taxon>
        <taxon>Micrococcales</taxon>
        <taxon>Micrococcaceae</taxon>
        <taxon>Nesterenkonia</taxon>
    </lineage>
</organism>
<feature type="transmembrane region" description="Helical" evidence="2">
    <location>
        <begin position="98"/>
        <end position="119"/>
    </location>
</feature>
<feature type="region of interest" description="Disordered" evidence="1">
    <location>
        <begin position="154"/>
        <end position="192"/>
    </location>
</feature>
<evidence type="ECO:0000256" key="2">
    <source>
        <dbReference type="SAM" id="Phobius"/>
    </source>
</evidence>